<keyword evidence="1" id="KW-0378">Hydrolase</keyword>
<dbReference type="InterPro" id="IPR002641">
    <property type="entry name" value="PNPLA_dom"/>
</dbReference>
<dbReference type="SUPFAM" id="SSF52151">
    <property type="entry name" value="FabD/lysophospholipase-like"/>
    <property type="match status" value="1"/>
</dbReference>
<dbReference type="InterPro" id="IPR016035">
    <property type="entry name" value="Acyl_Trfase/lysoPLipase"/>
</dbReference>
<proteinExistence type="predicted"/>
<dbReference type="Pfam" id="PF01734">
    <property type="entry name" value="Patatin"/>
    <property type="match status" value="1"/>
</dbReference>
<dbReference type="PROSITE" id="PS51635">
    <property type="entry name" value="PNPLA"/>
    <property type="match status" value="1"/>
</dbReference>
<evidence type="ECO:0000313" key="5">
    <source>
        <dbReference type="EMBL" id="GAJ13048.1"/>
    </source>
</evidence>
<dbReference type="InterPro" id="IPR050301">
    <property type="entry name" value="NTE"/>
</dbReference>
<reference evidence="5" key="1">
    <citation type="journal article" date="2014" name="Front. Microbiol.">
        <title>High frequency of phylogenetically diverse reductive dehalogenase-homologous genes in deep subseafloor sedimentary metagenomes.</title>
        <authorList>
            <person name="Kawai M."/>
            <person name="Futagami T."/>
            <person name="Toyoda A."/>
            <person name="Takaki Y."/>
            <person name="Nishi S."/>
            <person name="Hori S."/>
            <person name="Arai W."/>
            <person name="Tsubouchi T."/>
            <person name="Morono Y."/>
            <person name="Uchiyama I."/>
            <person name="Ito T."/>
            <person name="Fujiyama A."/>
            <person name="Inagaki F."/>
            <person name="Takami H."/>
        </authorList>
    </citation>
    <scope>NUCLEOTIDE SEQUENCE</scope>
    <source>
        <strain evidence="5">Expedition CK06-06</strain>
    </source>
</reference>
<evidence type="ECO:0000259" key="4">
    <source>
        <dbReference type="PROSITE" id="PS51635"/>
    </source>
</evidence>
<dbReference type="EMBL" id="BARW01031099">
    <property type="protein sequence ID" value="GAJ13048.1"/>
    <property type="molecule type" value="Genomic_DNA"/>
</dbReference>
<feature type="domain" description="PNPLA" evidence="4">
    <location>
        <begin position="5"/>
        <end position="47"/>
    </location>
</feature>
<gene>
    <name evidence="5" type="ORF">S12H4_49547</name>
</gene>
<protein>
    <recommendedName>
        <fullName evidence="4">PNPLA domain-containing protein</fullName>
    </recommendedName>
</protein>
<sequence length="47" mass="4506">MNFGIALGGGGAKGLAHIGVLAALEENGIKPKFVAGTSIGSIIGAIN</sequence>
<organism evidence="5">
    <name type="scientific">marine sediment metagenome</name>
    <dbReference type="NCBI Taxonomy" id="412755"/>
    <lineage>
        <taxon>unclassified sequences</taxon>
        <taxon>metagenomes</taxon>
        <taxon>ecological metagenomes</taxon>
    </lineage>
</organism>
<dbReference type="AlphaFoldDB" id="X1U683"/>
<keyword evidence="2" id="KW-0442">Lipid degradation</keyword>
<dbReference type="GO" id="GO:0016787">
    <property type="term" value="F:hydrolase activity"/>
    <property type="evidence" value="ECO:0007669"/>
    <property type="project" value="UniProtKB-KW"/>
</dbReference>
<accession>X1U683</accession>
<dbReference type="PANTHER" id="PTHR14226:SF29">
    <property type="entry name" value="NEUROPATHY TARGET ESTERASE SWS"/>
    <property type="match status" value="1"/>
</dbReference>
<evidence type="ECO:0000256" key="1">
    <source>
        <dbReference type="ARBA" id="ARBA00022801"/>
    </source>
</evidence>
<dbReference type="GO" id="GO:0016042">
    <property type="term" value="P:lipid catabolic process"/>
    <property type="evidence" value="ECO:0007669"/>
    <property type="project" value="UniProtKB-KW"/>
</dbReference>
<comment type="caution">
    <text evidence="5">The sequence shown here is derived from an EMBL/GenBank/DDBJ whole genome shotgun (WGS) entry which is preliminary data.</text>
</comment>
<dbReference type="PANTHER" id="PTHR14226">
    <property type="entry name" value="NEUROPATHY TARGET ESTERASE/SWISS CHEESE D.MELANOGASTER"/>
    <property type="match status" value="1"/>
</dbReference>
<evidence type="ECO:0000256" key="3">
    <source>
        <dbReference type="ARBA" id="ARBA00023098"/>
    </source>
</evidence>
<dbReference type="Gene3D" id="3.40.1090.10">
    <property type="entry name" value="Cytosolic phospholipase A2 catalytic domain"/>
    <property type="match status" value="1"/>
</dbReference>
<name>X1U683_9ZZZZ</name>
<evidence type="ECO:0000256" key="2">
    <source>
        <dbReference type="ARBA" id="ARBA00022963"/>
    </source>
</evidence>
<keyword evidence="3" id="KW-0443">Lipid metabolism</keyword>